<accession>A0A2A2KQH5</accession>
<dbReference type="Proteomes" id="UP000218231">
    <property type="component" value="Unassembled WGS sequence"/>
</dbReference>
<evidence type="ECO:0000313" key="7">
    <source>
        <dbReference type="Proteomes" id="UP000218231"/>
    </source>
</evidence>
<dbReference type="GO" id="GO:0005762">
    <property type="term" value="C:mitochondrial large ribosomal subunit"/>
    <property type="evidence" value="ECO:0007669"/>
    <property type="project" value="TreeGrafter"/>
</dbReference>
<evidence type="ECO:0000256" key="4">
    <source>
        <dbReference type="ARBA" id="ARBA00041531"/>
    </source>
</evidence>
<dbReference type="PANTHER" id="PTHR11075:SF54">
    <property type="entry name" value="LARGE RIBOSOMAL SUBUNIT PROTEIN ML62"/>
    <property type="match status" value="1"/>
</dbReference>
<dbReference type="SUPFAM" id="SSF110916">
    <property type="entry name" value="Peptidyl-tRNA hydrolase domain-like"/>
    <property type="match status" value="1"/>
</dbReference>
<evidence type="ECO:0000256" key="1">
    <source>
        <dbReference type="ARBA" id="ARBA00013260"/>
    </source>
</evidence>
<dbReference type="Gene3D" id="3.30.160.20">
    <property type="match status" value="1"/>
</dbReference>
<feature type="domain" description="Prokaryotic-type class I peptide chain release factors" evidence="5">
    <location>
        <begin position="37"/>
        <end position="166"/>
    </location>
</feature>
<gene>
    <name evidence="6" type="ORF">WR25_02165</name>
</gene>
<dbReference type="EMBL" id="LIAE01007918">
    <property type="protein sequence ID" value="PAV76246.1"/>
    <property type="molecule type" value="Genomic_DNA"/>
</dbReference>
<dbReference type="OrthoDB" id="270639at2759"/>
<comment type="similarity">
    <text evidence="2">Belongs to the prokaryotic/mitochondrial release factor family. Mitochondrion-specific ribosomal protein mL62 subfamily.</text>
</comment>
<proteinExistence type="inferred from homology"/>
<evidence type="ECO:0000313" key="6">
    <source>
        <dbReference type="EMBL" id="PAV76246.1"/>
    </source>
</evidence>
<dbReference type="PANTHER" id="PTHR11075">
    <property type="entry name" value="PEPTIDE CHAIN RELEASE FACTOR"/>
    <property type="match status" value="1"/>
</dbReference>
<name>A0A2A2KQH5_9BILA</name>
<keyword evidence="7" id="KW-1185">Reference proteome</keyword>
<dbReference type="Pfam" id="PF00472">
    <property type="entry name" value="RF-1"/>
    <property type="match status" value="1"/>
</dbReference>
<evidence type="ECO:0000259" key="5">
    <source>
        <dbReference type="Pfam" id="PF00472"/>
    </source>
</evidence>
<evidence type="ECO:0000256" key="3">
    <source>
        <dbReference type="ARBA" id="ARBA00039441"/>
    </source>
</evidence>
<dbReference type="InterPro" id="IPR000352">
    <property type="entry name" value="Pep_chain_release_fac_I"/>
</dbReference>
<protein>
    <recommendedName>
        <fullName evidence="3">Large ribosomal subunit protein mL62</fullName>
        <ecNumber evidence="1">3.1.1.29</ecNumber>
    </recommendedName>
    <alternativeName>
        <fullName evidence="4">Peptidyl-tRNA hydrolase ICT1, mitochondrial</fullName>
    </alternativeName>
</protein>
<dbReference type="EC" id="3.1.1.29" evidence="1"/>
<dbReference type="STRING" id="2018661.A0A2A2KQH5"/>
<dbReference type="GO" id="GO:0016150">
    <property type="term" value="F:translation release factor activity, codon nonspecific"/>
    <property type="evidence" value="ECO:0007669"/>
    <property type="project" value="TreeGrafter"/>
</dbReference>
<dbReference type="AlphaFoldDB" id="A0A2A2KQH5"/>
<reference evidence="6 7" key="1">
    <citation type="journal article" date="2017" name="Curr. Biol.">
        <title>Genome architecture and evolution of a unichromosomal asexual nematode.</title>
        <authorList>
            <person name="Fradin H."/>
            <person name="Zegar C."/>
            <person name="Gutwein M."/>
            <person name="Lucas J."/>
            <person name="Kovtun M."/>
            <person name="Corcoran D."/>
            <person name="Baugh L.R."/>
            <person name="Kiontke K."/>
            <person name="Gunsalus K."/>
            <person name="Fitch D.H."/>
            <person name="Piano F."/>
        </authorList>
    </citation>
    <scope>NUCLEOTIDE SEQUENCE [LARGE SCALE GENOMIC DNA]</scope>
    <source>
        <strain evidence="6">PF1309</strain>
    </source>
</reference>
<dbReference type="GO" id="GO:0070126">
    <property type="term" value="P:mitochondrial translational termination"/>
    <property type="evidence" value="ECO:0007669"/>
    <property type="project" value="TreeGrafter"/>
</dbReference>
<dbReference type="FunFam" id="3.30.160.20:FF:000046">
    <property type="entry name" value="Peptidyl-tRNA hydrolase ICT1"/>
    <property type="match status" value="1"/>
</dbReference>
<dbReference type="InterPro" id="IPR052104">
    <property type="entry name" value="Mito_Release_Factor_mL62"/>
</dbReference>
<comment type="caution">
    <text evidence="6">The sequence shown here is derived from an EMBL/GenBank/DDBJ whole genome shotgun (WGS) entry which is preliminary data.</text>
</comment>
<sequence length="175" mass="20092">MLHSFRNCSVRLLVNSARFSQASSSSQPQSPQLFNGEIPTKDIEKRFTLSSGPGGQNVNKNPTKAEIRFNLAKAAWLSEELKKALSEKYASRINNQGEFIIESDRTRERHLNLADCFDKLRCSIYEVQENLYARQETEEDTEILRKRAAEAAQHRLAEKRRLSVKKQFRTASVDM</sequence>
<evidence type="ECO:0000256" key="2">
    <source>
        <dbReference type="ARBA" id="ARBA00038225"/>
    </source>
</evidence>
<dbReference type="GO" id="GO:0004045">
    <property type="term" value="F:peptidyl-tRNA hydrolase activity"/>
    <property type="evidence" value="ECO:0007669"/>
    <property type="project" value="UniProtKB-EC"/>
</dbReference>
<organism evidence="6 7">
    <name type="scientific">Diploscapter pachys</name>
    <dbReference type="NCBI Taxonomy" id="2018661"/>
    <lineage>
        <taxon>Eukaryota</taxon>
        <taxon>Metazoa</taxon>
        <taxon>Ecdysozoa</taxon>
        <taxon>Nematoda</taxon>
        <taxon>Chromadorea</taxon>
        <taxon>Rhabditida</taxon>
        <taxon>Rhabditina</taxon>
        <taxon>Rhabditomorpha</taxon>
        <taxon>Rhabditoidea</taxon>
        <taxon>Rhabditidae</taxon>
        <taxon>Diploscapter</taxon>
    </lineage>
</organism>